<feature type="region of interest" description="Disordered" evidence="1">
    <location>
        <begin position="55"/>
        <end position="115"/>
    </location>
</feature>
<name>A0A644WDI5_9ZZZZ</name>
<dbReference type="EMBL" id="VSSQ01000741">
    <property type="protein sequence ID" value="MPM00623.1"/>
    <property type="molecule type" value="Genomic_DNA"/>
</dbReference>
<proteinExistence type="predicted"/>
<evidence type="ECO:0000313" key="2">
    <source>
        <dbReference type="EMBL" id="MPM00623.1"/>
    </source>
</evidence>
<feature type="compositionally biased region" description="Gly residues" evidence="1">
    <location>
        <begin position="73"/>
        <end position="99"/>
    </location>
</feature>
<sequence>MEKTKVKEIALKCFQANPNINQITVVSDGNSFTDRNRAAQHAREIGGEHVTITRAEAEAVDAGDTGGNNDPAGGAGNTGNTGNTGGSGSGAGSELGGDNGEAEAEKELKETNVSDIPYDRMKELVVILKIETSDKKKVTLIEALEAKKAELTKPE</sequence>
<evidence type="ECO:0000256" key="1">
    <source>
        <dbReference type="SAM" id="MobiDB-lite"/>
    </source>
</evidence>
<organism evidence="2">
    <name type="scientific">bioreactor metagenome</name>
    <dbReference type="NCBI Taxonomy" id="1076179"/>
    <lineage>
        <taxon>unclassified sequences</taxon>
        <taxon>metagenomes</taxon>
        <taxon>ecological metagenomes</taxon>
    </lineage>
</organism>
<reference evidence="2" key="1">
    <citation type="submission" date="2019-08" db="EMBL/GenBank/DDBJ databases">
        <authorList>
            <person name="Kucharzyk K."/>
            <person name="Murdoch R.W."/>
            <person name="Higgins S."/>
            <person name="Loffler F."/>
        </authorList>
    </citation>
    <scope>NUCLEOTIDE SEQUENCE</scope>
</reference>
<protein>
    <submittedName>
        <fullName evidence="2">Uncharacterized protein</fullName>
    </submittedName>
</protein>
<accession>A0A644WDI5</accession>
<comment type="caution">
    <text evidence="2">The sequence shown here is derived from an EMBL/GenBank/DDBJ whole genome shotgun (WGS) entry which is preliminary data.</text>
</comment>
<feature type="compositionally biased region" description="Basic and acidic residues" evidence="1">
    <location>
        <begin position="103"/>
        <end position="115"/>
    </location>
</feature>
<dbReference type="AlphaFoldDB" id="A0A644WDI5"/>
<gene>
    <name evidence="2" type="ORF">SDC9_46850</name>
</gene>